<proteinExistence type="predicted"/>
<organism evidence="2 3">
    <name type="scientific">Chitinibacter fontanus</name>
    <dbReference type="NCBI Taxonomy" id="1737446"/>
    <lineage>
        <taxon>Bacteria</taxon>
        <taxon>Pseudomonadati</taxon>
        <taxon>Pseudomonadota</taxon>
        <taxon>Betaproteobacteria</taxon>
        <taxon>Neisseriales</taxon>
        <taxon>Chitinibacteraceae</taxon>
        <taxon>Chitinibacter</taxon>
    </lineage>
</organism>
<keyword evidence="1" id="KW-1133">Transmembrane helix</keyword>
<accession>A0A7D5VC43</accession>
<evidence type="ECO:0000313" key="3">
    <source>
        <dbReference type="Proteomes" id="UP000510822"/>
    </source>
</evidence>
<dbReference type="EMBL" id="CP058952">
    <property type="protein sequence ID" value="QLI82720.1"/>
    <property type="molecule type" value="Genomic_DNA"/>
</dbReference>
<dbReference type="InterPro" id="IPR009937">
    <property type="entry name" value="Phage_holin_3_6"/>
</dbReference>
<dbReference type="AlphaFoldDB" id="A0A7D5VC43"/>
<dbReference type="Proteomes" id="UP000510822">
    <property type="component" value="Chromosome"/>
</dbReference>
<dbReference type="Pfam" id="PF07332">
    <property type="entry name" value="Phage_holin_3_6"/>
    <property type="match status" value="1"/>
</dbReference>
<dbReference type="RefSeq" id="WP_180306796.1">
    <property type="nucleotide sequence ID" value="NZ_CP058952.1"/>
</dbReference>
<gene>
    <name evidence="2" type="ORF">HZU75_15005</name>
</gene>
<protein>
    <submittedName>
        <fullName evidence="2">Phage holin family protein</fullName>
    </submittedName>
</protein>
<keyword evidence="1" id="KW-0812">Transmembrane</keyword>
<sequence>MAVGRTLREAVGGLIAARFALFGLELRDELDRVAVMVGLAMVAAFSLVMALSFFGLTILFGFWAYRIVVCSLVALVFLLLGLAAWWKVKQLMELTADPFPLTSEEFAQDRKLIEAAFTPPESAKEENHG</sequence>
<keyword evidence="1" id="KW-0472">Membrane</keyword>
<name>A0A7D5VC43_9NEIS</name>
<evidence type="ECO:0000256" key="1">
    <source>
        <dbReference type="SAM" id="Phobius"/>
    </source>
</evidence>
<feature type="transmembrane region" description="Helical" evidence="1">
    <location>
        <begin position="62"/>
        <end position="86"/>
    </location>
</feature>
<evidence type="ECO:0000313" key="2">
    <source>
        <dbReference type="EMBL" id="QLI82720.1"/>
    </source>
</evidence>
<keyword evidence="3" id="KW-1185">Reference proteome</keyword>
<dbReference type="KEGG" id="cfon:HZU75_15005"/>
<reference evidence="2 3" key="1">
    <citation type="journal article" date="2016" name="Int. J. Syst. Evol. Microbiol.">
        <title>Chitinibacter fontanus sp. nov., isolated from a spring.</title>
        <authorList>
            <person name="Sheu S.Y."/>
            <person name="Li Y.S."/>
            <person name="Young C.C."/>
            <person name="Chen W.M."/>
        </authorList>
    </citation>
    <scope>NUCLEOTIDE SEQUENCE [LARGE SCALE GENOMIC DNA]</scope>
    <source>
        <strain evidence="2 3">STM-7</strain>
    </source>
</reference>
<feature type="transmembrane region" description="Helical" evidence="1">
    <location>
        <begin position="33"/>
        <end position="56"/>
    </location>
</feature>